<feature type="region of interest" description="Disordered" evidence="1">
    <location>
        <begin position="1"/>
        <end position="37"/>
    </location>
</feature>
<name>A0ABR3EK48_9AGAR</name>
<accession>A0ABR3EK48</accession>
<evidence type="ECO:0000259" key="2">
    <source>
        <dbReference type="Pfam" id="PF20415"/>
    </source>
</evidence>
<feature type="domain" description="DUF6699" evidence="2">
    <location>
        <begin position="177"/>
        <end position="330"/>
    </location>
</feature>
<sequence>MVSDYTGYPIDLPPTPSSDSDSHQNTPGTRPAEMHGSWTGYGMGTPYRTPMSLHSPLHPAAYASSPHPGSWPVPPMGTPYEPPTRGIPMLYSLPSGRPLPPAQSGGAFDMSAMGEALDGSDGSGRAAEPEIDLISRWAAGDHYGPVLEPFSIHVLNIKVLINPLLSPPTPDSDLPFLKWAMTSNPGLCTHSDRTHGYFAYSFKGQDEPATFPRVTRLTLVPSVSTASLQNTDAAHSNRPASGQTPLPFLIEINSSNSDVGVTCGDAIYGIDEVMRQMQGVAEYRALPEKGDLRRVAEYAYSHNRSYTDLGEGLRKADWMGLDVHFGGIRAPGSSSSSGHSSSHSGAEDTIRRVYGFGRGGKFNNSTDENDRLPEDDLPADNPCTFELLCVREMPMTRKEREAERVKAEMAEGRSSAGRRMSTVSSQSGDGSCSLQPPPGTPHSSTSSTTAVTPQTVSERSSEY</sequence>
<protein>
    <recommendedName>
        <fullName evidence="2">DUF6699 domain-containing protein</fullName>
    </recommendedName>
</protein>
<feature type="compositionally biased region" description="Polar residues" evidence="1">
    <location>
        <begin position="421"/>
        <end position="434"/>
    </location>
</feature>
<proteinExistence type="predicted"/>
<dbReference type="InterPro" id="IPR046522">
    <property type="entry name" value="DUF6699"/>
</dbReference>
<evidence type="ECO:0000313" key="4">
    <source>
        <dbReference type="Proteomes" id="UP001465976"/>
    </source>
</evidence>
<feature type="compositionally biased region" description="Basic and acidic residues" evidence="1">
    <location>
        <begin position="396"/>
        <end position="411"/>
    </location>
</feature>
<evidence type="ECO:0000256" key="1">
    <source>
        <dbReference type="SAM" id="MobiDB-lite"/>
    </source>
</evidence>
<evidence type="ECO:0000313" key="3">
    <source>
        <dbReference type="EMBL" id="KAL0563257.1"/>
    </source>
</evidence>
<feature type="compositionally biased region" description="Low complexity" evidence="1">
    <location>
        <begin position="441"/>
        <end position="457"/>
    </location>
</feature>
<keyword evidence="4" id="KW-1185">Reference proteome</keyword>
<organism evidence="3 4">
    <name type="scientific">Marasmius crinis-equi</name>
    <dbReference type="NCBI Taxonomy" id="585013"/>
    <lineage>
        <taxon>Eukaryota</taxon>
        <taxon>Fungi</taxon>
        <taxon>Dikarya</taxon>
        <taxon>Basidiomycota</taxon>
        <taxon>Agaricomycotina</taxon>
        <taxon>Agaricomycetes</taxon>
        <taxon>Agaricomycetidae</taxon>
        <taxon>Agaricales</taxon>
        <taxon>Marasmiineae</taxon>
        <taxon>Marasmiaceae</taxon>
        <taxon>Marasmius</taxon>
    </lineage>
</organism>
<dbReference type="Pfam" id="PF20415">
    <property type="entry name" value="DUF6699"/>
    <property type="match status" value="1"/>
</dbReference>
<reference evidence="3 4" key="1">
    <citation type="submission" date="2024-02" db="EMBL/GenBank/DDBJ databases">
        <title>A draft genome for the cacao thread blight pathogen Marasmius crinis-equi.</title>
        <authorList>
            <person name="Cohen S.P."/>
            <person name="Baruah I.K."/>
            <person name="Amoako-Attah I."/>
            <person name="Bukari Y."/>
            <person name="Meinhardt L.W."/>
            <person name="Bailey B.A."/>
        </authorList>
    </citation>
    <scope>NUCLEOTIDE SEQUENCE [LARGE SCALE GENOMIC DNA]</scope>
    <source>
        <strain evidence="3 4">GH-76</strain>
    </source>
</reference>
<feature type="non-terminal residue" evidence="3">
    <location>
        <position position="463"/>
    </location>
</feature>
<feature type="region of interest" description="Disordered" evidence="1">
    <location>
        <begin position="396"/>
        <end position="463"/>
    </location>
</feature>
<feature type="region of interest" description="Disordered" evidence="1">
    <location>
        <begin position="357"/>
        <end position="378"/>
    </location>
</feature>
<dbReference type="EMBL" id="JBAHYK010003730">
    <property type="protein sequence ID" value="KAL0563257.1"/>
    <property type="molecule type" value="Genomic_DNA"/>
</dbReference>
<comment type="caution">
    <text evidence="3">The sequence shown here is derived from an EMBL/GenBank/DDBJ whole genome shotgun (WGS) entry which is preliminary data.</text>
</comment>
<gene>
    <name evidence="3" type="ORF">V5O48_018817</name>
</gene>
<dbReference type="Proteomes" id="UP001465976">
    <property type="component" value="Unassembled WGS sequence"/>
</dbReference>